<protein>
    <submittedName>
        <fullName evidence="2">Class I SAM-dependent methyltransferase</fullName>
    </submittedName>
</protein>
<proteinExistence type="predicted"/>
<keyword evidence="3" id="KW-1185">Reference proteome</keyword>
<gene>
    <name evidence="2" type="ORF">K1718_20600</name>
</gene>
<evidence type="ECO:0000259" key="1">
    <source>
        <dbReference type="Pfam" id="PF13649"/>
    </source>
</evidence>
<dbReference type="Proteomes" id="UP001209803">
    <property type="component" value="Chromosome"/>
</dbReference>
<evidence type="ECO:0000313" key="2">
    <source>
        <dbReference type="EMBL" id="WFE88544.1"/>
    </source>
</evidence>
<organism evidence="2 3">
    <name type="scientific">Roseibium porphyridii</name>
    <dbReference type="NCBI Taxonomy" id="2866279"/>
    <lineage>
        <taxon>Bacteria</taxon>
        <taxon>Pseudomonadati</taxon>
        <taxon>Pseudomonadota</taxon>
        <taxon>Alphaproteobacteria</taxon>
        <taxon>Hyphomicrobiales</taxon>
        <taxon>Stappiaceae</taxon>
        <taxon>Roseibium</taxon>
    </lineage>
</organism>
<dbReference type="InterPro" id="IPR041698">
    <property type="entry name" value="Methyltransf_25"/>
</dbReference>
<name>A0ABY8EZR0_9HYPH</name>
<dbReference type="RefSeq" id="WP_265681000.1">
    <property type="nucleotide sequence ID" value="NZ_CP120863.1"/>
</dbReference>
<dbReference type="PANTHER" id="PTHR43591:SF110">
    <property type="entry name" value="RHODANESE DOMAIN-CONTAINING PROTEIN"/>
    <property type="match status" value="1"/>
</dbReference>
<dbReference type="EMBL" id="CP120863">
    <property type="protein sequence ID" value="WFE88544.1"/>
    <property type="molecule type" value="Genomic_DNA"/>
</dbReference>
<dbReference type="PANTHER" id="PTHR43591">
    <property type="entry name" value="METHYLTRANSFERASE"/>
    <property type="match status" value="1"/>
</dbReference>
<dbReference type="SUPFAM" id="SSF53335">
    <property type="entry name" value="S-adenosyl-L-methionine-dependent methyltransferases"/>
    <property type="match status" value="1"/>
</dbReference>
<accession>A0ABY8EZR0</accession>
<dbReference type="GO" id="GO:0008168">
    <property type="term" value="F:methyltransferase activity"/>
    <property type="evidence" value="ECO:0007669"/>
    <property type="project" value="UniProtKB-KW"/>
</dbReference>
<evidence type="ECO:0000313" key="3">
    <source>
        <dbReference type="Proteomes" id="UP001209803"/>
    </source>
</evidence>
<keyword evidence="2" id="KW-0489">Methyltransferase</keyword>
<dbReference type="Gene3D" id="3.40.50.150">
    <property type="entry name" value="Vaccinia Virus protein VP39"/>
    <property type="match status" value="1"/>
</dbReference>
<feature type="domain" description="Methyltransferase" evidence="1">
    <location>
        <begin position="79"/>
        <end position="174"/>
    </location>
</feature>
<keyword evidence="2" id="KW-0808">Transferase</keyword>
<dbReference type="GO" id="GO:0032259">
    <property type="term" value="P:methylation"/>
    <property type="evidence" value="ECO:0007669"/>
    <property type="project" value="UniProtKB-KW"/>
</dbReference>
<reference evidence="2 3" key="1">
    <citation type="submission" date="2023-03" db="EMBL/GenBank/DDBJ databases">
        <title>Roseibium porphyridii sp. nov. and Roseibium rhodosorbium sp. nov. isolated from marine algae, Porphyridium cruentum and Rhodosorus marinus, respectively.</title>
        <authorList>
            <person name="Lee M.W."/>
            <person name="Choi B.J."/>
            <person name="Lee J.K."/>
            <person name="Choi D.G."/>
            <person name="Baek J.H."/>
            <person name="Bayburt H."/>
            <person name="Kim J.M."/>
            <person name="Han D.M."/>
            <person name="Kim K.H."/>
            <person name="Jeon C.O."/>
        </authorList>
    </citation>
    <scope>NUCLEOTIDE SEQUENCE [LARGE SCALE GENOMIC DNA]</scope>
    <source>
        <strain evidence="2 3">KMA01</strain>
    </source>
</reference>
<dbReference type="CDD" id="cd02440">
    <property type="entry name" value="AdoMet_MTases"/>
    <property type="match status" value="1"/>
</dbReference>
<dbReference type="InterPro" id="IPR029063">
    <property type="entry name" value="SAM-dependent_MTases_sf"/>
</dbReference>
<dbReference type="Pfam" id="PF13649">
    <property type="entry name" value="Methyltransf_25"/>
    <property type="match status" value="1"/>
</dbReference>
<sequence>MTLETHAPHIPVFKRRLGSWQIAVSRQGFADDQLRRAYDDCAPSWQRTIERLGFPLAYRQVLRQLVPTLTSDRERPVKVLDCGVGTGAMALALAAEMDASFELSAVDISPVMLEEASGKFGLMGVNCQPQVADIRALPYASESFDFVMCAHAIEHLEVPQAAISEMYRVLKPGGTLLVVTTRKTLFGTFIHLKWRTHRLTSSALRQWLTQSGLTDLETMPVGAGRWTRLWSTAVSGRKPLSTICAAQDNTPCAASRSA</sequence>